<evidence type="ECO:0000313" key="5">
    <source>
        <dbReference type="EMBL" id="MCV9888010.1"/>
    </source>
</evidence>
<keyword evidence="6" id="KW-1185">Reference proteome</keyword>
<reference evidence="5 6" key="1">
    <citation type="submission" date="2022-10" db="EMBL/GenBank/DDBJ databases">
        <title>Draft genome assembly of moderately radiation resistant bacterium Metabacillus halosaccharovorans.</title>
        <authorList>
            <person name="Pal S."/>
            <person name="Gopinathan A."/>
        </authorList>
    </citation>
    <scope>NUCLEOTIDE SEQUENCE [LARGE SCALE GENOMIC DNA]</scope>
    <source>
        <strain evidence="5 6">VITHBRA001</strain>
    </source>
</reference>
<dbReference type="InterPro" id="IPR013766">
    <property type="entry name" value="Thioredoxin_domain"/>
</dbReference>
<dbReference type="Gene3D" id="3.40.30.10">
    <property type="entry name" value="Glutaredoxin"/>
    <property type="match status" value="1"/>
</dbReference>
<dbReference type="PROSITE" id="PS51257">
    <property type="entry name" value="PROKAR_LIPOPROTEIN"/>
    <property type="match status" value="1"/>
</dbReference>
<gene>
    <name evidence="5" type="ORF">OIH86_20390</name>
</gene>
<keyword evidence="3" id="KW-0732">Signal</keyword>
<evidence type="ECO:0000256" key="2">
    <source>
        <dbReference type="ARBA" id="ARBA00023008"/>
    </source>
</evidence>
<evidence type="ECO:0000256" key="1">
    <source>
        <dbReference type="ARBA" id="ARBA00010996"/>
    </source>
</evidence>
<dbReference type="PANTHER" id="PTHR12151:SF25">
    <property type="entry name" value="LINALOOL DEHYDRATASE_ISOMERASE DOMAIN-CONTAINING PROTEIN"/>
    <property type="match status" value="1"/>
</dbReference>
<feature type="domain" description="Thioredoxin" evidence="4">
    <location>
        <begin position="22"/>
        <end position="186"/>
    </location>
</feature>
<dbReference type="InterPro" id="IPR003782">
    <property type="entry name" value="SCO1/SenC"/>
</dbReference>
<dbReference type="InterPro" id="IPR036249">
    <property type="entry name" value="Thioredoxin-like_sf"/>
</dbReference>
<dbReference type="EMBL" id="JAOYEY010000048">
    <property type="protein sequence ID" value="MCV9888010.1"/>
    <property type="molecule type" value="Genomic_DNA"/>
</dbReference>
<dbReference type="Proteomes" id="UP001526147">
    <property type="component" value="Unassembled WGS sequence"/>
</dbReference>
<feature type="chain" id="PRO_5046428930" evidence="3">
    <location>
        <begin position="22"/>
        <end position="187"/>
    </location>
</feature>
<name>A0ABT3DLS6_9BACI</name>
<dbReference type="RefSeq" id="WP_264144214.1">
    <property type="nucleotide sequence ID" value="NZ_JAOYEY010000048.1"/>
</dbReference>
<accession>A0ABT3DLS6</accession>
<dbReference type="PROSITE" id="PS51352">
    <property type="entry name" value="THIOREDOXIN_2"/>
    <property type="match status" value="1"/>
</dbReference>
<dbReference type="Pfam" id="PF02630">
    <property type="entry name" value="SCO1-SenC"/>
    <property type="match status" value="1"/>
</dbReference>
<protein>
    <submittedName>
        <fullName evidence="5">SCO family protein</fullName>
    </submittedName>
</protein>
<comment type="caution">
    <text evidence="5">The sequence shown here is derived from an EMBL/GenBank/DDBJ whole genome shotgun (WGS) entry which is preliminary data.</text>
</comment>
<dbReference type="PANTHER" id="PTHR12151">
    <property type="entry name" value="ELECTRON TRANSPORT PROTIN SCO1/SENC FAMILY MEMBER"/>
    <property type="match status" value="1"/>
</dbReference>
<keyword evidence="2" id="KW-0186">Copper</keyword>
<evidence type="ECO:0000256" key="3">
    <source>
        <dbReference type="SAM" id="SignalP"/>
    </source>
</evidence>
<sequence length="187" mass="21400">MKKVSLFVIIFCMFLSACSTKDEPSFQMKSFSYTDQNGQPFGSENLKDKVWIANFIFTSCETVCPPMTASMSALQKELKNQNLDVELVSFSVDPTIDTVDVLKTFMEKFTEDSSNWHMLTGYSQKEIEEFAREEFQTLVQKPSSSDQVIHSTSFYLVDKNGEVVSTFGFQQNHFDELIAEVKKRLKS</sequence>
<dbReference type="SUPFAM" id="SSF52833">
    <property type="entry name" value="Thioredoxin-like"/>
    <property type="match status" value="1"/>
</dbReference>
<feature type="signal peptide" evidence="3">
    <location>
        <begin position="1"/>
        <end position="21"/>
    </location>
</feature>
<proteinExistence type="inferred from homology"/>
<evidence type="ECO:0000313" key="6">
    <source>
        <dbReference type="Proteomes" id="UP001526147"/>
    </source>
</evidence>
<dbReference type="CDD" id="cd02968">
    <property type="entry name" value="SCO"/>
    <property type="match status" value="1"/>
</dbReference>
<comment type="similarity">
    <text evidence="1">Belongs to the SCO1/2 family.</text>
</comment>
<organism evidence="5 6">
    <name type="scientific">Metabacillus halosaccharovorans</name>
    <dbReference type="NCBI Taxonomy" id="930124"/>
    <lineage>
        <taxon>Bacteria</taxon>
        <taxon>Bacillati</taxon>
        <taxon>Bacillota</taxon>
        <taxon>Bacilli</taxon>
        <taxon>Bacillales</taxon>
        <taxon>Bacillaceae</taxon>
        <taxon>Metabacillus</taxon>
    </lineage>
</organism>
<evidence type="ECO:0000259" key="4">
    <source>
        <dbReference type="PROSITE" id="PS51352"/>
    </source>
</evidence>